<dbReference type="PANTHER" id="PTHR10953:SF102">
    <property type="entry name" value="ADENYLYLTRANSFERASE AND SULFURTRANSFERASE MOCS3"/>
    <property type="match status" value="1"/>
</dbReference>
<keyword evidence="3" id="KW-1185">Reference proteome</keyword>
<keyword evidence="2" id="KW-0548">Nucleotidyltransferase</keyword>
<dbReference type="EMBL" id="JANIGO010000006">
    <property type="protein sequence ID" value="MCQ8897645.1"/>
    <property type="molecule type" value="Genomic_DNA"/>
</dbReference>
<gene>
    <name evidence="2" type="primary">moeB</name>
    <name evidence="2" type="ORF">NQT62_14480</name>
</gene>
<dbReference type="GO" id="GO:0016779">
    <property type="term" value="F:nucleotidyltransferase activity"/>
    <property type="evidence" value="ECO:0007669"/>
    <property type="project" value="UniProtKB-KW"/>
</dbReference>
<dbReference type="Proteomes" id="UP001204142">
    <property type="component" value="Unassembled WGS sequence"/>
</dbReference>
<dbReference type="PANTHER" id="PTHR10953">
    <property type="entry name" value="UBIQUITIN-ACTIVATING ENZYME E1"/>
    <property type="match status" value="1"/>
</dbReference>
<reference evidence="2 3" key="1">
    <citation type="submission" date="2022-07" db="EMBL/GenBank/DDBJ databases">
        <authorList>
            <person name="Xamxidin M."/>
            <person name="Wu M."/>
        </authorList>
    </citation>
    <scope>NUCLEOTIDE SEQUENCE [LARGE SCALE GENOMIC DNA]</scope>
    <source>
        <strain evidence="2 3">NBRC 111650</strain>
    </source>
</reference>
<dbReference type="RefSeq" id="WP_256765553.1">
    <property type="nucleotide sequence ID" value="NZ_JANIGO010000006.1"/>
</dbReference>
<organism evidence="2 3">
    <name type="scientific">Limnobacter humi</name>
    <dbReference type="NCBI Taxonomy" id="1778671"/>
    <lineage>
        <taxon>Bacteria</taxon>
        <taxon>Pseudomonadati</taxon>
        <taxon>Pseudomonadota</taxon>
        <taxon>Betaproteobacteria</taxon>
        <taxon>Burkholderiales</taxon>
        <taxon>Burkholderiaceae</taxon>
        <taxon>Limnobacter</taxon>
    </lineage>
</organism>
<feature type="domain" description="THIF-type NAD/FAD binding fold" evidence="1">
    <location>
        <begin position="9"/>
        <end position="245"/>
    </location>
</feature>
<dbReference type="Gene3D" id="3.40.50.720">
    <property type="entry name" value="NAD(P)-binding Rossmann-like Domain"/>
    <property type="match status" value="1"/>
</dbReference>
<name>A0ABT1WJF4_9BURK</name>
<dbReference type="SUPFAM" id="SSF69572">
    <property type="entry name" value="Activating enzymes of the ubiquitin-like proteins"/>
    <property type="match status" value="1"/>
</dbReference>
<dbReference type="InterPro" id="IPR045886">
    <property type="entry name" value="ThiF/MoeB/HesA"/>
</dbReference>
<evidence type="ECO:0000313" key="3">
    <source>
        <dbReference type="Proteomes" id="UP001204142"/>
    </source>
</evidence>
<accession>A0ABT1WJF4</accession>
<keyword evidence="2" id="KW-0808">Transferase</keyword>
<proteinExistence type="predicted"/>
<dbReference type="CDD" id="cd00757">
    <property type="entry name" value="ThiF_MoeB_HesA_family"/>
    <property type="match status" value="1"/>
</dbReference>
<dbReference type="InterPro" id="IPR035985">
    <property type="entry name" value="Ubiquitin-activating_enz"/>
</dbReference>
<protein>
    <submittedName>
        <fullName evidence="2">Molybdopterin-synthase adenylyltransferase MoeB</fullName>
    </submittedName>
</protein>
<dbReference type="InterPro" id="IPR000594">
    <property type="entry name" value="ThiF_NAD_FAD-bd"/>
</dbReference>
<sequence length="254" mass="27348">MNDAELLRYSRHILLDDIGIEGQTRIANATVLVVGAGGLGCPSALYLASAGVGTLIMADDDEVDLTNLQRQVLHTTARVGMPKVDSAREQLLQINPLIQIEPLNKRLEGTGLEALVARADVVLDCSDNFKTRHAVNRACVKLGKPLVSGAAIRLDGQLACFELQNPQAPCYHCLFPEGDDVSEVRCATMGVFAPLTGVIGTLQASEALKILAGFGKPLYSTLQIYDARACEFTRMRIRKDPACPVCSQNASRLT</sequence>
<comment type="caution">
    <text evidence="2">The sequence shown here is derived from an EMBL/GenBank/DDBJ whole genome shotgun (WGS) entry which is preliminary data.</text>
</comment>
<evidence type="ECO:0000313" key="2">
    <source>
        <dbReference type="EMBL" id="MCQ8897645.1"/>
    </source>
</evidence>
<evidence type="ECO:0000259" key="1">
    <source>
        <dbReference type="Pfam" id="PF00899"/>
    </source>
</evidence>
<dbReference type="NCBIfam" id="NF004281">
    <property type="entry name" value="PRK05690.1"/>
    <property type="match status" value="1"/>
</dbReference>
<dbReference type="Pfam" id="PF00899">
    <property type="entry name" value="ThiF"/>
    <property type="match status" value="1"/>
</dbReference>